<organism evidence="2 3">
    <name type="scientific">Arabidopsis thaliana x Arabidopsis arenosa</name>
    <dbReference type="NCBI Taxonomy" id="1240361"/>
    <lineage>
        <taxon>Eukaryota</taxon>
        <taxon>Viridiplantae</taxon>
        <taxon>Streptophyta</taxon>
        <taxon>Embryophyta</taxon>
        <taxon>Tracheophyta</taxon>
        <taxon>Spermatophyta</taxon>
        <taxon>Magnoliopsida</taxon>
        <taxon>eudicotyledons</taxon>
        <taxon>Gunneridae</taxon>
        <taxon>Pentapetalae</taxon>
        <taxon>rosids</taxon>
        <taxon>malvids</taxon>
        <taxon>Brassicales</taxon>
        <taxon>Brassicaceae</taxon>
        <taxon>Camelineae</taxon>
        <taxon>Arabidopsis</taxon>
    </lineage>
</organism>
<evidence type="ECO:0000313" key="2">
    <source>
        <dbReference type="EMBL" id="KAG7587603.1"/>
    </source>
</evidence>
<reference evidence="2 3" key="1">
    <citation type="submission" date="2020-12" db="EMBL/GenBank/DDBJ databases">
        <title>Concerted genomic and epigenomic changes stabilize Arabidopsis allopolyploids.</title>
        <authorList>
            <person name="Chen Z."/>
        </authorList>
    </citation>
    <scope>NUCLEOTIDE SEQUENCE [LARGE SCALE GENOMIC DNA]</scope>
    <source>
        <strain evidence="2">Allo738</strain>
        <tissue evidence="2">Leaf</tissue>
    </source>
</reference>
<evidence type="ECO:0000313" key="3">
    <source>
        <dbReference type="Proteomes" id="UP000694240"/>
    </source>
</evidence>
<evidence type="ECO:0008006" key="4">
    <source>
        <dbReference type="Google" id="ProtNLM"/>
    </source>
</evidence>
<accession>A0A8T2BP99</accession>
<dbReference type="EMBL" id="JAEFBK010000007">
    <property type="protein sequence ID" value="KAG7587603.1"/>
    <property type="molecule type" value="Genomic_DNA"/>
</dbReference>
<keyword evidence="3" id="KW-1185">Reference proteome</keyword>
<keyword evidence="1" id="KW-0812">Transmembrane</keyword>
<gene>
    <name evidence="2" type="ORF">ISN45_Aa02g027700</name>
</gene>
<keyword evidence="1" id="KW-0472">Membrane</keyword>
<comment type="caution">
    <text evidence="2">The sequence shown here is derived from an EMBL/GenBank/DDBJ whole genome shotgun (WGS) entry which is preliminary data.</text>
</comment>
<dbReference type="Proteomes" id="UP000694240">
    <property type="component" value="Chromosome 7"/>
</dbReference>
<feature type="transmembrane region" description="Helical" evidence="1">
    <location>
        <begin position="31"/>
        <end position="50"/>
    </location>
</feature>
<name>A0A8T2BP99_9BRAS</name>
<keyword evidence="1" id="KW-1133">Transmembrane helix</keyword>
<evidence type="ECO:0000256" key="1">
    <source>
        <dbReference type="SAM" id="Phobius"/>
    </source>
</evidence>
<proteinExistence type="predicted"/>
<dbReference type="AlphaFoldDB" id="A0A8T2BP99"/>
<sequence length="113" mass="12972">MNLKVPSLVDSVYWVSKKSELPPPYSCHKELFQLTISRIQYIYFCVGLFLQQDKVTLKVLSFALRFCFVNVFVLVSLLFNSLWGLVGRDGGSSVGLLLYHTWSTDLKICLLYL</sequence>
<protein>
    <recommendedName>
        <fullName evidence="4">Transmembrane protein</fullName>
    </recommendedName>
</protein>
<feature type="transmembrane region" description="Helical" evidence="1">
    <location>
        <begin position="62"/>
        <end position="86"/>
    </location>
</feature>